<sequence length="140" mass="16532">MRKYIKKRSIKRKMLSDPKKINILFYISTALMIILFVFFIGQKRQISVLKQNTNKLVLREKELEENISKLKLEIENSNSLEYIEKKARENLGMIKKGEKIYTDDENSINTVPKESSNEQDSSQDTKETNKETLKETKREN</sequence>
<feature type="transmembrane region" description="Helical" evidence="3">
    <location>
        <begin position="21"/>
        <end position="41"/>
    </location>
</feature>
<protein>
    <submittedName>
        <fullName evidence="4">Septum formation initiator family protein</fullName>
    </submittedName>
</protein>
<proteinExistence type="predicted"/>
<keyword evidence="3" id="KW-0472">Membrane</keyword>
<keyword evidence="5" id="KW-1185">Reference proteome</keyword>
<evidence type="ECO:0000256" key="3">
    <source>
        <dbReference type="SAM" id="Phobius"/>
    </source>
</evidence>
<keyword evidence="3" id="KW-1133">Transmembrane helix</keyword>
<accession>A0ABW9F7H1</accession>
<feature type="coiled-coil region" evidence="1">
    <location>
        <begin position="46"/>
        <end position="80"/>
    </location>
</feature>
<name>A0ABW9F7H1_9FIRM</name>
<gene>
    <name evidence="4" type="ORF">ABGF40_04790</name>
</gene>
<evidence type="ECO:0000256" key="1">
    <source>
        <dbReference type="SAM" id="Coils"/>
    </source>
</evidence>
<evidence type="ECO:0000313" key="5">
    <source>
        <dbReference type="Proteomes" id="UP001629536"/>
    </source>
</evidence>
<feature type="compositionally biased region" description="Polar residues" evidence="2">
    <location>
        <begin position="107"/>
        <end position="122"/>
    </location>
</feature>
<dbReference type="Proteomes" id="UP001629536">
    <property type="component" value="Unassembled WGS sequence"/>
</dbReference>
<dbReference type="EMBL" id="JBFNFH010000009">
    <property type="protein sequence ID" value="MFM1524985.1"/>
    <property type="molecule type" value="Genomic_DNA"/>
</dbReference>
<feature type="region of interest" description="Disordered" evidence="2">
    <location>
        <begin position="103"/>
        <end position="140"/>
    </location>
</feature>
<keyword evidence="1" id="KW-0175">Coiled coil</keyword>
<evidence type="ECO:0000313" key="4">
    <source>
        <dbReference type="EMBL" id="MFM1524985.1"/>
    </source>
</evidence>
<dbReference type="RefSeq" id="WP_408126600.1">
    <property type="nucleotide sequence ID" value="NZ_JBFNFH010000009.1"/>
</dbReference>
<keyword evidence="3" id="KW-0812">Transmembrane</keyword>
<dbReference type="Pfam" id="PF04977">
    <property type="entry name" value="DivIC"/>
    <property type="match status" value="1"/>
</dbReference>
<reference evidence="4 5" key="1">
    <citation type="journal article" date="2024" name="Front. Microbiol.">
        <title>Pangenomic and biochemical analyses of Helcococcus ovis reveal widespread tetracycline resistance and a novel bacterial species, Helcococcus bovis.</title>
        <authorList>
            <person name="Cunha F."/>
            <person name="Zhai Y."/>
            <person name="Casaro S."/>
            <person name="Jones K.L."/>
            <person name="Hernandez M."/>
            <person name="Bisinotto R.S."/>
            <person name="Kariyawasam S."/>
            <person name="Brown M.B."/>
            <person name="Phillips A."/>
            <person name="Jeong K.C."/>
            <person name="Galvao K.N."/>
        </authorList>
    </citation>
    <scope>NUCLEOTIDE SEQUENCE [LARGE SCALE GENOMIC DNA]</scope>
    <source>
        <strain evidence="4 5">KG197</strain>
    </source>
</reference>
<dbReference type="InterPro" id="IPR007060">
    <property type="entry name" value="FtsL/DivIC"/>
</dbReference>
<feature type="compositionally biased region" description="Basic and acidic residues" evidence="2">
    <location>
        <begin position="123"/>
        <end position="140"/>
    </location>
</feature>
<comment type="caution">
    <text evidence="4">The sequence shown here is derived from an EMBL/GenBank/DDBJ whole genome shotgun (WGS) entry which is preliminary data.</text>
</comment>
<organism evidence="4 5">
    <name type="scientific">Helcococcus bovis</name>
    <dbReference type="NCBI Taxonomy" id="3153252"/>
    <lineage>
        <taxon>Bacteria</taxon>
        <taxon>Bacillati</taxon>
        <taxon>Bacillota</taxon>
        <taxon>Tissierellia</taxon>
        <taxon>Tissierellales</taxon>
        <taxon>Peptoniphilaceae</taxon>
        <taxon>Helcococcus</taxon>
    </lineage>
</organism>
<evidence type="ECO:0000256" key="2">
    <source>
        <dbReference type="SAM" id="MobiDB-lite"/>
    </source>
</evidence>